<dbReference type="EMBL" id="BAABKX010000018">
    <property type="protein sequence ID" value="GAA5060110.1"/>
    <property type="molecule type" value="Genomic_DNA"/>
</dbReference>
<dbReference type="InterPro" id="IPR040624">
    <property type="entry name" value="HalOD1"/>
</dbReference>
<organism evidence="2 3">
    <name type="scientific">Haladaptatus pallidirubidus</name>
    <dbReference type="NCBI Taxonomy" id="1008152"/>
    <lineage>
        <taxon>Archaea</taxon>
        <taxon>Methanobacteriati</taxon>
        <taxon>Methanobacteriota</taxon>
        <taxon>Stenosarchaea group</taxon>
        <taxon>Halobacteria</taxon>
        <taxon>Halobacteriales</taxon>
        <taxon>Haladaptataceae</taxon>
        <taxon>Haladaptatus</taxon>
    </lineage>
</organism>
<evidence type="ECO:0000313" key="2">
    <source>
        <dbReference type="EMBL" id="GAA5060110.1"/>
    </source>
</evidence>
<dbReference type="AlphaFoldDB" id="A0AAV3UNL5"/>
<proteinExistence type="predicted"/>
<comment type="caution">
    <text evidence="2">The sequence shown here is derived from an EMBL/GenBank/DDBJ whole genome shotgun (WGS) entry which is preliminary data.</text>
</comment>
<gene>
    <name evidence="2" type="ORF">GCM10025751_44900</name>
</gene>
<keyword evidence="3" id="KW-1185">Reference proteome</keyword>
<protein>
    <recommendedName>
        <fullName evidence="1">Halobacterial output domain-containing protein</fullName>
    </recommendedName>
</protein>
<evidence type="ECO:0000259" key="1">
    <source>
        <dbReference type="Pfam" id="PF18545"/>
    </source>
</evidence>
<reference evidence="2 3" key="1">
    <citation type="journal article" date="2019" name="Int. J. Syst. Evol. Microbiol.">
        <title>The Global Catalogue of Microorganisms (GCM) 10K type strain sequencing project: providing services to taxonomists for standard genome sequencing and annotation.</title>
        <authorList>
            <consortium name="The Broad Institute Genomics Platform"/>
            <consortium name="The Broad Institute Genome Sequencing Center for Infectious Disease"/>
            <person name="Wu L."/>
            <person name="Ma J."/>
        </authorList>
    </citation>
    <scope>NUCLEOTIDE SEQUENCE [LARGE SCALE GENOMIC DNA]</scope>
    <source>
        <strain evidence="2 3">JCM 17504</strain>
    </source>
</reference>
<sequence>MLTAVADAKQCAPDDLNTLYTVINPEALDELFAPKADGTPRTNGSVSFQYAGYQVTVSSEGTVELEASKL</sequence>
<dbReference type="Proteomes" id="UP001501729">
    <property type="component" value="Unassembled WGS sequence"/>
</dbReference>
<feature type="domain" description="Halobacterial output" evidence="1">
    <location>
        <begin position="2"/>
        <end position="65"/>
    </location>
</feature>
<name>A0AAV3UNL5_9EURY</name>
<dbReference type="Pfam" id="PF18545">
    <property type="entry name" value="HalOD1"/>
    <property type="match status" value="1"/>
</dbReference>
<evidence type="ECO:0000313" key="3">
    <source>
        <dbReference type="Proteomes" id="UP001501729"/>
    </source>
</evidence>
<accession>A0AAV3UNL5</accession>